<dbReference type="EMBL" id="CP016534">
    <property type="protein sequence ID" value="ANU09678.1"/>
    <property type="molecule type" value="Genomic_DNA"/>
</dbReference>
<accession>A0ABM6D3P6</accession>
<gene>
    <name evidence="1" type="ORF">BBH88_04885</name>
</gene>
<dbReference type="RefSeq" id="WP_065536456.1">
    <property type="nucleotide sequence ID" value="NZ_CP016534.2"/>
</dbReference>
<evidence type="ECO:0000313" key="1">
    <source>
        <dbReference type="EMBL" id="ANU09678.1"/>
    </source>
</evidence>
<organism evidence="1 2">
    <name type="scientific">Planococcus antarcticus DSM 14505</name>
    <dbReference type="NCBI Taxonomy" id="1185653"/>
    <lineage>
        <taxon>Bacteria</taxon>
        <taxon>Bacillati</taxon>
        <taxon>Bacillota</taxon>
        <taxon>Bacilli</taxon>
        <taxon>Bacillales</taxon>
        <taxon>Caryophanaceae</taxon>
        <taxon>Planococcus</taxon>
    </lineage>
</organism>
<evidence type="ECO:0000313" key="2">
    <source>
        <dbReference type="Proteomes" id="UP000092661"/>
    </source>
</evidence>
<keyword evidence="2" id="KW-1185">Reference proteome</keyword>
<evidence type="ECO:0008006" key="3">
    <source>
        <dbReference type="Google" id="ProtNLM"/>
    </source>
</evidence>
<proteinExistence type="predicted"/>
<reference evidence="1" key="1">
    <citation type="submission" date="2016-10" db="EMBL/GenBank/DDBJ databases">
        <authorList>
            <person name="See-Too W.S."/>
        </authorList>
    </citation>
    <scope>NUCLEOTIDE SEQUENCE</scope>
    <source>
        <strain evidence="1">DSM 14505</strain>
    </source>
</reference>
<dbReference type="Proteomes" id="UP000092661">
    <property type="component" value="Chromosome"/>
</dbReference>
<name>A0ABM6D3P6_9BACL</name>
<protein>
    <recommendedName>
        <fullName evidence="3">DUF1257 domain-containing protein</fullName>
    </recommendedName>
</protein>
<sequence>MSIELILIPIGIAVVQSVGERIERSKGQEKTYKIKTVMKREHLLKQAIEQYGCEVKNLNQKNYLTEIGDIKIHFQLDGNGVFEAVFDNSVATKAALEFIENVNEEYKYAIQQETYRKLLQRAEQKGLDLESEEIQGDRSILLTFNVNSMRDGG</sequence>